<dbReference type="OrthoDB" id="8175770at2759"/>
<organism evidence="1">
    <name type="scientific">Cyprideis torosa</name>
    <dbReference type="NCBI Taxonomy" id="163714"/>
    <lineage>
        <taxon>Eukaryota</taxon>
        <taxon>Metazoa</taxon>
        <taxon>Ecdysozoa</taxon>
        <taxon>Arthropoda</taxon>
        <taxon>Crustacea</taxon>
        <taxon>Oligostraca</taxon>
        <taxon>Ostracoda</taxon>
        <taxon>Podocopa</taxon>
        <taxon>Podocopida</taxon>
        <taxon>Cytherocopina</taxon>
        <taxon>Cytheroidea</taxon>
        <taxon>Cytherideidae</taxon>
        <taxon>Cyprideis</taxon>
    </lineage>
</organism>
<sequence length="227" mass="25500">MPRDLDERTLRDHVRFGITGFFLIAAIVAFSCFVFLIPFVLDPAFSTVKANFVEEPVLCEVIASAELSGMSNCSWSSCRVGCTRELTSCVQINVRYNPINETTSEWDSGEGKLFINIKGCGYPPSVNCSVFTVQYGSLGDRFPCYYSRSDPSVVVPSYDMESAQKALLYATLIPSTVFMCSVMSLCMMYVAACRRKVLKRAPWMGYVLEKEIYEDEAVNVVRSHKKR</sequence>
<dbReference type="GO" id="GO:0005886">
    <property type="term" value="C:plasma membrane"/>
    <property type="evidence" value="ECO:0007669"/>
    <property type="project" value="TreeGrafter"/>
</dbReference>
<evidence type="ECO:0000313" key="1">
    <source>
        <dbReference type="EMBL" id="CAD7230649.1"/>
    </source>
</evidence>
<dbReference type="GO" id="GO:0002028">
    <property type="term" value="P:regulation of sodium ion transport"/>
    <property type="evidence" value="ECO:0007669"/>
    <property type="project" value="TreeGrafter"/>
</dbReference>
<dbReference type="PROSITE" id="PS51257">
    <property type="entry name" value="PROKAR_LIPOPROTEIN"/>
    <property type="match status" value="1"/>
</dbReference>
<reference evidence="1" key="1">
    <citation type="submission" date="2020-11" db="EMBL/GenBank/DDBJ databases">
        <authorList>
            <person name="Tran Van P."/>
        </authorList>
    </citation>
    <scope>NUCLEOTIDE SEQUENCE</scope>
</reference>
<dbReference type="PANTHER" id="PTHR12335">
    <property type="entry name" value="TIPE PROTEIN TEMPERATURE-INDUCED PARALYTIC E"/>
    <property type="match status" value="1"/>
</dbReference>
<dbReference type="AlphaFoldDB" id="A0A7R8WGN8"/>
<dbReference type="PANTHER" id="PTHR12335:SF6">
    <property type="entry name" value="PROTEIN TIPE"/>
    <property type="match status" value="1"/>
</dbReference>
<dbReference type="InterPro" id="IPR031578">
    <property type="entry name" value="TipE"/>
</dbReference>
<dbReference type="GO" id="GO:0017080">
    <property type="term" value="F:sodium channel regulator activity"/>
    <property type="evidence" value="ECO:0007669"/>
    <property type="project" value="TreeGrafter"/>
</dbReference>
<dbReference type="EMBL" id="OB662852">
    <property type="protein sequence ID" value="CAD7230649.1"/>
    <property type="molecule type" value="Genomic_DNA"/>
</dbReference>
<dbReference type="Pfam" id="PF16972">
    <property type="entry name" value="TipE"/>
    <property type="match status" value="2"/>
</dbReference>
<proteinExistence type="predicted"/>
<gene>
    <name evidence="1" type="ORF">CTOB1V02_LOCUS8507</name>
</gene>
<protein>
    <submittedName>
        <fullName evidence="1">Uncharacterized protein</fullName>
    </submittedName>
</protein>
<name>A0A7R8WGN8_9CRUS</name>
<accession>A0A7R8WGN8</accession>